<evidence type="ECO:0000313" key="3">
    <source>
        <dbReference type="Proteomes" id="UP000568664"/>
    </source>
</evidence>
<name>A0A7Y0LE47_9GAMM</name>
<protein>
    <submittedName>
        <fullName evidence="2">Uncharacterized protein</fullName>
    </submittedName>
</protein>
<comment type="caution">
    <text evidence="2">The sequence shown here is derived from an EMBL/GenBank/DDBJ whole genome shotgun (WGS) entry which is preliminary data.</text>
</comment>
<keyword evidence="1" id="KW-1133">Transmembrane helix</keyword>
<organism evidence="2 3">
    <name type="scientific">Thalassotalea algicola</name>
    <dbReference type="NCBI Taxonomy" id="2716224"/>
    <lineage>
        <taxon>Bacteria</taxon>
        <taxon>Pseudomonadati</taxon>
        <taxon>Pseudomonadota</taxon>
        <taxon>Gammaproteobacteria</taxon>
        <taxon>Alteromonadales</taxon>
        <taxon>Colwelliaceae</taxon>
        <taxon>Thalassotalea</taxon>
    </lineage>
</organism>
<feature type="transmembrane region" description="Helical" evidence="1">
    <location>
        <begin position="7"/>
        <end position="28"/>
    </location>
</feature>
<evidence type="ECO:0000313" key="2">
    <source>
        <dbReference type="EMBL" id="NMP31996.1"/>
    </source>
</evidence>
<feature type="transmembrane region" description="Helical" evidence="1">
    <location>
        <begin position="57"/>
        <end position="76"/>
    </location>
</feature>
<gene>
    <name evidence="2" type="ORF">HII17_10495</name>
</gene>
<proteinExistence type="predicted"/>
<sequence length="88" mass="9772">MNKQSIPLFVGVISSIIIILLINDFTVVDDCLNHSGSFNYKTGQCELANGEIHKASFTNYLVAMYFVVGIALAFVISKIVRKLFKLNT</sequence>
<keyword evidence="3" id="KW-1185">Reference proteome</keyword>
<reference evidence="2 3" key="1">
    <citation type="submission" date="2020-04" db="EMBL/GenBank/DDBJ databases">
        <title>Thalassotalea sp. M1531, isolated from the surface of marine red alga.</title>
        <authorList>
            <person name="Pang L."/>
            <person name="Lu D.-C."/>
        </authorList>
    </citation>
    <scope>NUCLEOTIDE SEQUENCE [LARGE SCALE GENOMIC DNA]</scope>
    <source>
        <strain evidence="2 3">M1531</strain>
    </source>
</reference>
<accession>A0A7Y0LE47</accession>
<keyword evidence="1" id="KW-0472">Membrane</keyword>
<evidence type="ECO:0000256" key="1">
    <source>
        <dbReference type="SAM" id="Phobius"/>
    </source>
</evidence>
<dbReference type="EMBL" id="JABBXH010000003">
    <property type="protein sequence ID" value="NMP31996.1"/>
    <property type="molecule type" value="Genomic_DNA"/>
</dbReference>
<dbReference type="RefSeq" id="WP_169075322.1">
    <property type="nucleotide sequence ID" value="NZ_JABBXH010000003.1"/>
</dbReference>
<keyword evidence="1" id="KW-0812">Transmembrane</keyword>
<dbReference type="AlphaFoldDB" id="A0A7Y0LE47"/>
<dbReference type="Proteomes" id="UP000568664">
    <property type="component" value="Unassembled WGS sequence"/>
</dbReference>